<evidence type="ECO:0000256" key="1">
    <source>
        <dbReference type="ARBA" id="ARBA00023015"/>
    </source>
</evidence>
<dbReference type="InterPro" id="IPR029016">
    <property type="entry name" value="GAF-like_dom_sf"/>
</dbReference>
<keyword evidence="1" id="KW-0805">Transcription regulation</keyword>
<dbReference type="GO" id="GO:0045892">
    <property type="term" value="P:negative regulation of DNA-templated transcription"/>
    <property type="evidence" value="ECO:0007669"/>
    <property type="project" value="TreeGrafter"/>
</dbReference>
<dbReference type="Proteomes" id="UP000061660">
    <property type="component" value="Chromosome"/>
</dbReference>
<accession>A0A0U2M9Y1</accession>
<proteinExistence type="predicted"/>
<evidence type="ECO:0000313" key="6">
    <source>
        <dbReference type="EMBL" id="ALS25408.1"/>
    </source>
</evidence>
<dbReference type="InterPro" id="IPR005471">
    <property type="entry name" value="Tscrpt_reg_IclR_N"/>
</dbReference>
<evidence type="ECO:0000256" key="3">
    <source>
        <dbReference type="ARBA" id="ARBA00023163"/>
    </source>
</evidence>
<gene>
    <name evidence="6" type="ORF">IJ22_51490</name>
</gene>
<dbReference type="Pfam" id="PF01614">
    <property type="entry name" value="IclR_C"/>
    <property type="match status" value="1"/>
</dbReference>
<dbReference type="PROSITE" id="PS51077">
    <property type="entry name" value="HTH_ICLR"/>
    <property type="match status" value="1"/>
</dbReference>
<evidence type="ECO:0000256" key="2">
    <source>
        <dbReference type="ARBA" id="ARBA00023125"/>
    </source>
</evidence>
<dbReference type="AlphaFoldDB" id="A0A0U2M9Y1"/>
<dbReference type="Pfam" id="PF09339">
    <property type="entry name" value="HTH_IclR"/>
    <property type="match status" value="1"/>
</dbReference>
<name>A0A0U2M9Y1_9BACL</name>
<dbReference type="InterPro" id="IPR050707">
    <property type="entry name" value="HTH_MetabolicPath_Reg"/>
</dbReference>
<dbReference type="InterPro" id="IPR014757">
    <property type="entry name" value="Tscrpt_reg_IclR_C"/>
</dbReference>
<protein>
    <submittedName>
        <fullName evidence="6">IclR family transcriptional regulator</fullName>
    </submittedName>
</protein>
<dbReference type="SMART" id="SM00346">
    <property type="entry name" value="HTH_ICLR"/>
    <property type="match status" value="1"/>
</dbReference>
<dbReference type="KEGG" id="pnp:IJ22_51490"/>
<dbReference type="RefSeq" id="WP_062410761.1">
    <property type="nucleotide sequence ID" value="NZ_CP013652.1"/>
</dbReference>
<dbReference type="Gene3D" id="3.30.450.40">
    <property type="match status" value="1"/>
</dbReference>
<reference evidence="7" key="1">
    <citation type="submission" date="2015-12" db="EMBL/GenBank/DDBJ databases">
        <title>Complete genome sequences of two moderately thermophilic Paenibacillus species.</title>
        <authorList>
            <person name="Butler R.III."/>
            <person name="Wang J."/>
            <person name="Stark B.C."/>
            <person name="Pombert J.-F."/>
        </authorList>
    </citation>
    <scope>NUCLEOTIDE SEQUENCE [LARGE SCALE GENOMIC DNA]</scope>
    <source>
        <strain evidence="7">32O-Y</strain>
    </source>
</reference>
<dbReference type="Gene3D" id="1.10.10.10">
    <property type="entry name" value="Winged helix-like DNA-binding domain superfamily/Winged helix DNA-binding domain"/>
    <property type="match status" value="1"/>
</dbReference>
<organism evidence="6 7">
    <name type="scientific">Paenibacillus naphthalenovorans</name>
    <dbReference type="NCBI Taxonomy" id="162209"/>
    <lineage>
        <taxon>Bacteria</taxon>
        <taxon>Bacillati</taxon>
        <taxon>Bacillota</taxon>
        <taxon>Bacilli</taxon>
        <taxon>Bacillales</taxon>
        <taxon>Paenibacillaceae</taxon>
        <taxon>Paenibacillus</taxon>
    </lineage>
</organism>
<dbReference type="STRING" id="162209.IJ22_51490"/>
<dbReference type="PANTHER" id="PTHR30136:SF35">
    <property type="entry name" value="HTH-TYPE TRANSCRIPTIONAL REGULATOR RV1719"/>
    <property type="match status" value="1"/>
</dbReference>
<dbReference type="SUPFAM" id="SSF55781">
    <property type="entry name" value="GAF domain-like"/>
    <property type="match status" value="1"/>
</dbReference>
<sequence>MKALKKKDYTLNSVKNAARILRLFSLERPELGVTEISRLLGLNKSTAYHLMTFLTAEGLLEKSPKSRYRLGLAFLRYSGIITTQMEIHRESLPFLERLAEELGESAFIGILEGTNVAYLQKVDVKHPHPLSPVGNRNPVSCTGSGKAILAFQKEEIISGIAERLQPYGPNSITDPERFKKHLKDIRSQGYALCIDEIYEGVSSIGVPVRDYTGEVVAAVSIAGPTERIRSCNIEHAVTTLKQAGLGISAKLGYYG</sequence>
<feature type="domain" description="IclR-ED" evidence="5">
    <location>
        <begin position="73"/>
        <end position="253"/>
    </location>
</feature>
<dbReference type="PROSITE" id="PS51078">
    <property type="entry name" value="ICLR_ED"/>
    <property type="match status" value="1"/>
</dbReference>
<keyword evidence="3" id="KW-0804">Transcription</keyword>
<dbReference type="InterPro" id="IPR036390">
    <property type="entry name" value="WH_DNA-bd_sf"/>
</dbReference>
<evidence type="ECO:0000259" key="5">
    <source>
        <dbReference type="PROSITE" id="PS51078"/>
    </source>
</evidence>
<dbReference type="SUPFAM" id="SSF46785">
    <property type="entry name" value="Winged helix' DNA-binding domain"/>
    <property type="match status" value="1"/>
</dbReference>
<dbReference type="GO" id="GO:0003700">
    <property type="term" value="F:DNA-binding transcription factor activity"/>
    <property type="evidence" value="ECO:0007669"/>
    <property type="project" value="TreeGrafter"/>
</dbReference>
<keyword evidence="7" id="KW-1185">Reference proteome</keyword>
<evidence type="ECO:0000259" key="4">
    <source>
        <dbReference type="PROSITE" id="PS51077"/>
    </source>
</evidence>
<keyword evidence="2" id="KW-0238">DNA-binding</keyword>
<dbReference type="EMBL" id="CP013652">
    <property type="protein sequence ID" value="ALS25408.1"/>
    <property type="molecule type" value="Genomic_DNA"/>
</dbReference>
<dbReference type="OrthoDB" id="9791752at2"/>
<dbReference type="InterPro" id="IPR036388">
    <property type="entry name" value="WH-like_DNA-bd_sf"/>
</dbReference>
<dbReference type="PANTHER" id="PTHR30136">
    <property type="entry name" value="HELIX-TURN-HELIX TRANSCRIPTIONAL REGULATOR, ICLR FAMILY"/>
    <property type="match status" value="1"/>
</dbReference>
<dbReference type="PATRIC" id="fig|162209.4.peg.5444"/>
<dbReference type="GO" id="GO:0003677">
    <property type="term" value="F:DNA binding"/>
    <property type="evidence" value="ECO:0007669"/>
    <property type="project" value="UniProtKB-KW"/>
</dbReference>
<feature type="domain" description="HTH iclR-type" evidence="4">
    <location>
        <begin position="11"/>
        <end position="72"/>
    </location>
</feature>
<reference evidence="6 7" key="2">
    <citation type="journal article" date="2016" name="Genome Announc.">
        <title>Complete Genome Sequences of Two Interactive Moderate Thermophiles, Paenibacillus napthalenovorans 32O-Y and Paenibacillus sp. 32O-W.</title>
        <authorList>
            <person name="Butler R.R.III."/>
            <person name="Wang J."/>
            <person name="Stark B.C."/>
            <person name="Pombert J.F."/>
        </authorList>
    </citation>
    <scope>NUCLEOTIDE SEQUENCE [LARGE SCALE GENOMIC DNA]</scope>
    <source>
        <strain evidence="6 7">32O-Y</strain>
    </source>
</reference>
<evidence type="ECO:0000313" key="7">
    <source>
        <dbReference type="Proteomes" id="UP000061660"/>
    </source>
</evidence>